<dbReference type="STRING" id="708197.A0A166UZW3"/>
<evidence type="ECO:0000256" key="7">
    <source>
        <dbReference type="ARBA" id="ARBA00023315"/>
    </source>
</evidence>
<dbReference type="InterPro" id="IPR011032">
    <property type="entry name" value="GroES-like_sf"/>
</dbReference>
<dbReference type="Gene3D" id="3.30.70.3290">
    <property type="match status" value="1"/>
</dbReference>
<dbReference type="InterPro" id="IPR020843">
    <property type="entry name" value="ER"/>
</dbReference>
<dbReference type="SMART" id="SM00826">
    <property type="entry name" value="PKS_DH"/>
    <property type="match status" value="1"/>
</dbReference>
<evidence type="ECO:0000256" key="9">
    <source>
        <dbReference type="SAM" id="MobiDB-lite"/>
    </source>
</evidence>
<dbReference type="SUPFAM" id="SSF55048">
    <property type="entry name" value="Probable ACP-binding domain of malonyl-CoA ACP transacylase"/>
    <property type="match status" value="1"/>
</dbReference>
<dbReference type="InterPro" id="IPR020807">
    <property type="entry name" value="PKS_DH"/>
</dbReference>
<dbReference type="Gene3D" id="3.40.366.10">
    <property type="entry name" value="Malonyl-Coenzyme A Acyl Carrier Protein, domain 2"/>
    <property type="match status" value="1"/>
</dbReference>
<keyword evidence="2" id="KW-0597">Phosphoprotein</keyword>
<dbReference type="Pfam" id="PF14765">
    <property type="entry name" value="PS-DH"/>
    <property type="match status" value="1"/>
</dbReference>
<evidence type="ECO:0000313" key="14">
    <source>
        <dbReference type="Proteomes" id="UP000076552"/>
    </source>
</evidence>
<dbReference type="Pfam" id="PF02801">
    <property type="entry name" value="Ketoacyl-synt_C"/>
    <property type="match status" value="1"/>
</dbReference>
<dbReference type="Pfam" id="PF08240">
    <property type="entry name" value="ADH_N"/>
    <property type="match status" value="1"/>
</dbReference>
<dbReference type="GO" id="GO:0016491">
    <property type="term" value="F:oxidoreductase activity"/>
    <property type="evidence" value="ECO:0007669"/>
    <property type="project" value="UniProtKB-KW"/>
</dbReference>
<dbReference type="InterPro" id="IPR029063">
    <property type="entry name" value="SAM-dependent_MTases_sf"/>
</dbReference>
<keyword evidence="3" id="KW-0808">Transferase</keyword>
<dbReference type="Pfam" id="PF08659">
    <property type="entry name" value="KR"/>
    <property type="match status" value="1"/>
</dbReference>
<dbReference type="InterPro" id="IPR020841">
    <property type="entry name" value="PKS_Beta-ketoAc_synthase_dom"/>
</dbReference>
<evidence type="ECO:0000256" key="2">
    <source>
        <dbReference type="ARBA" id="ARBA00022553"/>
    </source>
</evidence>
<organism evidence="13 14">
    <name type="scientific">Colletotrichum tofieldiae</name>
    <dbReference type="NCBI Taxonomy" id="708197"/>
    <lineage>
        <taxon>Eukaryota</taxon>
        <taxon>Fungi</taxon>
        <taxon>Dikarya</taxon>
        <taxon>Ascomycota</taxon>
        <taxon>Pezizomycotina</taxon>
        <taxon>Sordariomycetes</taxon>
        <taxon>Hypocreomycetidae</taxon>
        <taxon>Glomerellales</taxon>
        <taxon>Glomerellaceae</taxon>
        <taxon>Colletotrichum</taxon>
        <taxon>Colletotrichum spaethianum species complex</taxon>
    </lineage>
</organism>
<dbReference type="EMBL" id="LFIV01000037">
    <property type="protein sequence ID" value="KZL74006.1"/>
    <property type="molecule type" value="Genomic_DNA"/>
</dbReference>
<dbReference type="SMART" id="SM00822">
    <property type="entry name" value="PKS_KR"/>
    <property type="match status" value="1"/>
</dbReference>
<dbReference type="InterPro" id="IPR013217">
    <property type="entry name" value="Methyltransf_12"/>
</dbReference>
<dbReference type="InterPro" id="IPR050091">
    <property type="entry name" value="PKS_NRPS_Biosynth_Enz"/>
</dbReference>
<feature type="region of interest" description="C-terminal hotdog fold" evidence="8">
    <location>
        <begin position="1122"/>
        <end position="1266"/>
    </location>
</feature>
<evidence type="ECO:0000259" key="12">
    <source>
        <dbReference type="PROSITE" id="PS52019"/>
    </source>
</evidence>
<dbReference type="Gene3D" id="3.40.50.150">
    <property type="entry name" value="Vaccinia Virus protein VP39"/>
    <property type="match status" value="1"/>
</dbReference>
<dbReference type="Gene3D" id="3.10.129.110">
    <property type="entry name" value="Polyketide synthase dehydratase"/>
    <property type="match status" value="1"/>
</dbReference>
<evidence type="ECO:0000256" key="8">
    <source>
        <dbReference type="PROSITE-ProRule" id="PRU01363"/>
    </source>
</evidence>
<dbReference type="PROSITE" id="PS52019">
    <property type="entry name" value="PKS_MFAS_DH"/>
    <property type="match status" value="1"/>
</dbReference>
<dbReference type="InterPro" id="IPR014043">
    <property type="entry name" value="Acyl_transferase_dom"/>
</dbReference>
<dbReference type="SUPFAM" id="SSF52151">
    <property type="entry name" value="FabD/lysophospholipase-like"/>
    <property type="match status" value="1"/>
</dbReference>
<keyword evidence="1" id="KW-0596">Phosphopantetheine</keyword>
<dbReference type="InterPro" id="IPR049551">
    <property type="entry name" value="PKS_DH_C"/>
</dbReference>
<dbReference type="Pfam" id="PF00109">
    <property type="entry name" value="ketoacyl-synt"/>
    <property type="match status" value="1"/>
</dbReference>
<evidence type="ECO:0000256" key="6">
    <source>
        <dbReference type="ARBA" id="ARBA00023268"/>
    </source>
</evidence>
<feature type="domain" description="PKS/mFAS DH" evidence="12">
    <location>
        <begin position="981"/>
        <end position="1266"/>
    </location>
</feature>
<dbReference type="InterPro" id="IPR036736">
    <property type="entry name" value="ACP-like_sf"/>
</dbReference>
<dbReference type="InterPro" id="IPR036291">
    <property type="entry name" value="NAD(P)-bd_dom_sf"/>
</dbReference>
<dbReference type="CDD" id="cd02440">
    <property type="entry name" value="AdoMet_MTases"/>
    <property type="match status" value="1"/>
</dbReference>
<proteinExistence type="predicted"/>
<reference evidence="13 14" key="1">
    <citation type="submission" date="2015-06" db="EMBL/GenBank/DDBJ databases">
        <title>Survival trade-offs in plant roots during colonization by closely related pathogenic and mutualistic fungi.</title>
        <authorList>
            <person name="Hacquard S."/>
            <person name="Kracher B."/>
            <person name="Hiruma K."/>
            <person name="Weinman A."/>
            <person name="Muench P."/>
            <person name="Garrido Oter R."/>
            <person name="Ver Loren van Themaat E."/>
            <person name="Dallerey J.-F."/>
            <person name="Damm U."/>
            <person name="Henrissat B."/>
            <person name="Lespinet O."/>
            <person name="Thon M."/>
            <person name="Kemen E."/>
            <person name="McHardy A.C."/>
            <person name="Schulze-Lefert P."/>
            <person name="O'Connell R.J."/>
        </authorList>
    </citation>
    <scope>NUCLEOTIDE SEQUENCE [LARGE SCALE GENOMIC DNA]</scope>
    <source>
        <strain evidence="13 14">0861</strain>
    </source>
</reference>
<feature type="domain" description="Carrier" evidence="10">
    <location>
        <begin position="2441"/>
        <end position="2521"/>
    </location>
</feature>
<dbReference type="PANTHER" id="PTHR43775:SF28">
    <property type="entry name" value="SYNTHASE, PUTATIVE-RELATED"/>
    <property type="match status" value="1"/>
</dbReference>
<dbReference type="Pfam" id="PF21089">
    <property type="entry name" value="PKS_DH_N"/>
    <property type="match status" value="1"/>
</dbReference>
<dbReference type="GO" id="GO:0044550">
    <property type="term" value="P:secondary metabolite biosynthetic process"/>
    <property type="evidence" value="ECO:0007669"/>
    <property type="project" value="UniProtKB-ARBA"/>
</dbReference>
<dbReference type="SMART" id="SM00829">
    <property type="entry name" value="PKS_ER"/>
    <property type="match status" value="1"/>
</dbReference>
<dbReference type="InterPro" id="IPR049900">
    <property type="entry name" value="PKS_mFAS_DH"/>
</dbReference>
<keyword evidence="6" id="KW-0511">Multifunctional enzyme</keyword>
<feature type="domain" description="Ketosynthase family 3 (KS3)" evidence="11">
    <location>
        <begin position="79"/>
        <end position="501"/>
    </location>
</feature>
<dbReference type="SMART" id="SM00825">
    <property type="entry name" value="PKS_KS"/>
    <property type="match status" value="1"/>
</dbReference>
<dbReference type="InterPro" id="IPR032821">
    <property type="entry name" value="PKS_assoc"/>
</dbReference>
<dbReference type="InterPro" id="IPR014030">
    <property type="entry name" value="Ketoacyl_synth_N"/>
</dbReference>
<dbReference type="Gene3D" id="1.10.1200.10">
    <property type="entry name" value="ACP-like"/>
    <property type="match status" value="1"/>
</dbReference>
<dbReference type="InterPro" id="IPR020806">
    <property type="entry name" value="PKS_PP-bd"/>
</dbReference>
<evidence type="ECO:0000256" key="5">
    <source>
        <dbReference type="ARBA" id="ARBA00023002"/>
    </source>
</evidence>
<dbReference type="CDD" id="cd00833">
    <property type="entry name" value="PKS"/>
    <property type="match status" value="1"/>
</dbReference>
<evidence type="ECO:0000313" key="13">
    <source>
        <dbReference type="EMBL" id="KZL74006.1"/>
    </source>
</evidence>
<dbReference type="SUPFAM" id="SSF53901">
    <property type="entry name" value="Thiolase-like"/>
    <property type="match status" value="1"/>
</dbReference>
<feature type="active site" description="Proton acceptor; for dehydratase activity" evidence="8">
    <location>
        <position position="1013"/>
    </location>
</feature>
<feature type="active site" description="Proton donor; for dehydratase activity" evidence="8">
    <location>
        <position position="1182"/>
    </location>
</feature>
<dbReference type="GO" id="GO:1901336">
    <property type="term" value="P:lactone biosynthetic process"/>
    <property type="evidence" value="ECO:0007669"/>
    <property type="project" value="UniProtKB-ARBA"/>
</dbReference>
<name>A0A166UZW3_9PEZI</name>
<evidence type="ECO:0000256" key="3">
    <source>
        <dbReference type="ARBA" id="ARBA00022679"/>
    </source>
</evidence>
<dbReference type="Pfam" id="PF00698">
    <property type="entry name" value="Acyl_transf_1"/>
    <property type="match status" value="1"/>
</dbReference>
<dbReference type="Gene3D" id="3.40.47.10">
    <property type="match status" value="1"/>
</dbReference>
<dbReference type="PANTHER" id="PTHR43775">
    <property type="entry name" value="FATTY ACID SYNTHASE"/>
    <property type="match status" value="1"/>
</dbReference>
<dbReference type="InterPro" id="IPR014031">
    <property type="entry name" value="Ketoacyl_synth_C"/>
</dbReference>
<dbReference type="InterPro" id="IPR013968">
    <property type="entry name" value="PKS_KR"/>
</dbReference>
<keyword evidence="5" id="KW-0560">Oxidoreductase</keyword>
<evidence type="ECO:0000256" key="4">
    <source>
        <dbReference type="ARBA" id="ARBA00022857"/>
    </source>
</evidence>
<keyword evidence="7" id="KW-0012">Acyltransferase</keyword>
<dbReference type="SUPFAM" id="SSF50129">
    <property type="entry name" value="GroES-like"/>
    <property type="match status" value="1"/>
</dbReference>
<evidence type="ECO:0000259" key="11">
    <source>
        <dbReference type="PROSITE" id="PS52004"/>
    </source>
</evidence>
<dbReference type="InterPro" id="IPR016039">
    <property type="entry name" value="Thiolase-like"/>
</dbReference>
<dbReference type="Pfam" id="PF13602">
    <property type="entry name" value="ADH_zinc_N_2"/>
    <property type="match status" value="1"/>
</dbReference>
<feature type="region of interest" description="Disordered" evidence="9">
    <location>
        <begin position="2525"/>
        <end position="2550"/>
    </location>
</feature>
<dbReference type="InterPro" id="IPR016035">
    <property type="entry name" value="Acyl_Trfase/lysoPLipase"/>
</dbReference>
<dbReference type="CDD" id="cd05195">
    <property type="entry name" value="enoyl_red"/>
    <property type="match status" value="1"/>
</dbReference>
<dbReference type="Pfam" id="PF08242">
    <property type="entry name" value="Methyltransf_12"/>
    <property type="match status" value="1"/>
</dbReference>
<dbReference type="SMART" id="SM00823">
    <property type="entry name" value="PKS_PP"/>
    <property type="match status" value="1"/>
</dbReference>
<dbReference type="Gene3D" id="3.40.50.720">
    <property type="entry name" value="NAD(P)-binding Rossmann-like Domain"/>
    <property type="match status" value="1"/>
</dbReference>
<gene>
    <name evidence="13" type="ORF">CT0861_00157</name>
</gene>
<comment type="caution">
    <text evidence="13">The sequence shown here is derived from an EMBL/GenBank/DDBJ whole genome shotgun (WGS) entry which is preliminary data.</text>
</comment>
<dbReference type="SUPFAM" id="SSF53335">
    <property type="entry name" value="S-adenosyl-L-methionine-dependent methyltransferases"/>
    <property type="match status" value="1"/>
</dbReference>
<accession>A0A166UZW3</accession>
<dbReference type="InterPro" id="IPR009081">
    <property type="entry name" value="PP-bd_ACP"/>
</dbReference>
<sequence>MILKRQVTPWRRRNVHIIKGSTYLFLSKSTLLLPRQLTRKRRQRSGNTLQPIMAPFMDSLKDSPKNDRPTVKASAPVGVEPIAVCGMALRLPGGISTPEQFWQFLIDKRDARGPVPETRFNVSSYYSESAKPGHVKTQYGYFLDESVDIAALDTTFFRMPKNEVERADPQQRLLLELTRECLESAGETDYRGKTIGTFVGCFGEDWLETLTKDSEVVGQYKITGYGDFMLSNRLAYEYDLKGPSMTIRTGCSSALIGLHEACMSIHHGQCNAAIVAGSNLIMAPSVYVSMSEQGVLSPNGSCRTFDAGADGYARGEAVNVVYVKRLSEAIRDGNPIRAVIRGTSSNADGKTPSLTIPSFESHEAMIRQAYKMAAISGQQIADTGFVECHGTGTAAGDPIETTAIAKVFGNEGVYIGSCKPNIGHSEGASGITSLIKSILALEHRIIPPNIKFDNPNPKIPFEEKKLKVPITPTPWPGDRSERVSVNSFGIGGANAHVVIESAASFLGRPESPSIMELSVLPVKKAHLIIYSANTADSLRRQVVNNQKYISEHPDSLDDVSYTLASRRSHLPHRAFSVMQDGIDLTTSPFGKAPSTTADVALVFTGQGAQWPQMGAELLQTSRVFAQSMRRMDKSLSLLPDGPPWTLVEELLKPTDTSGLHQAYLSQPVCTAVQIALVDALRETTGIKPFGVVGHSSGEMAAAYIAGRLTANEAIVAAYYRGVVSSEVTKSGAMAAIGMGRAETLSFLRPGVVIACENSPSSVTISGDADLVDEILSQIQESRPDVLARRLKVEKAYHSHHMQEVGGRYLSLTSPYVDNSKSFDSSGPYLFSSVTGSKLAQETPTDAKYCRANLESPVLFDAAVTALIAEHKSQSSNQLMFLEVGPHSALAGPLRQILAQQGINLHYASCLIRSKNSTESFMTAIGQLWQQGVEIDFGRLTNPNGTARVVPDLPAYPWQHDHSLLFSSRISDEWRFRKFAKHEILGTRVAESSENEPIFRNVLALDHVPWIRDHNIKGDVIFPCAGYIGMAGEAARQVCGGTFVGFAMRNVVIDMAMVLSENKSTEIITSLRRERLTDSLDGSWWDFTITSHNGLAWSKHCTGQVRALGNNSQSPRNPKSRLPRVVGSAKWYQALRNVGANYGPYFQGLANVACSPTEHHSSGTATHTIQDSSCYPVHPTKLDFFLQLFSVAAMKGVGHKLNKMNVPTFIEALEIYDCDSQLQMEVRATQTPRGSLCGGGYGVGVEGSIALAIKGVKLSPLENDIFEDADPHAGARIFWQPDADFLKLSDLIKPHPKQGNLQFTHELTSAYIKKALQRLEGVETTYSHLARFHDWLRKQELPTHTDDPAICFADEARMEPFASFAVALKIVLDNIVPLFKGEIEPLEVLMPNDVLTNVYNSLNITDREPLFQALGHSKPNLRVLEIGAGTGGTTKKVLDWLQGPTGASLYSEYAYTDISAGFFATAKERFQSNPSMSFKVLDISKDPLEQGFEAGSYDLVVAANVLHATPSLKETLANVRTLLHPEGKLYMEELSSNALPLNFIMGVLPGWWLGADDGRPDQPHVSTERWNTELQNAGFDGIDDVAFDSERPSNLLAFMTARPSRNIPLQGTVTILHDSESLDLAMNIQDVLSQTGPKTITLHDISKGLPPTMKEVIAVVDLKTPFFQNISAENFAIFRSIVTEASNQQAGIFWLTRSSQIACSDPRWGETIGAARSIRSELSLDFATCEVAQIDSASFLAISNVFQKFQKRHCDNSLSPDYEYSIVDGTVNVSRLYPVSVNDELHTRKLGTNEIYHHLQIGKYGRLSTLDWAPREPQVLQGDDVVVEAKAVGMNFKDVLIAMGIVDSNISSLGLEAAGIVRQTGPDTKALAAGDRVFVFGGGCFSTGIVISEKLCVKIPDTLSFEDAATMPCVFSTVIHGLMDIARLSKGDSVLIHSACGGVGLAAIQICKMIDAEIYCTVGSDEKIQHLEEHLGIPRKRIFNSRDASFLPEILKATNGRGVDAVLNSLSGDLLHASWNCVAEFGKMIEIGKRDLIGNGKLALNVFELNRSYHGVDLGHLIEVKPKEGHRLLKRIVEFYEKGHIGPISPVKVFAAAAVEECFRYMQKGQHIGKIVMSMDNLFQSTQLDSSLSFKPTFESDASYLLVGGLGGLGRLVSNWMVENGARHLIYLSRNSGNTQENDRFFDELEAQGCSVVAIRGSVGSLDDVKRAIGAATRPVRGVINMSMVLRDQSFPKMTHEEWTAAVNPKVQGTWNLHNACETAGLDLDFFLLFSSISGVIGQRGQANYAAANTFLDAFVQYRQALGLKASVVDIGAMVDYGYLAENPLLMERLTSQGFYCITIAQLLDALALVVKPYTPGDKHLAARTFVNDFQLVIGHRSLTSLADPANRVIWKEDRRMGFYFNSDSEKVTITKDSSDQGVLVSFLKSVTADPGLLSSPDSPVFIARQIAAQLFRLLLKPADNEQDIDVSISLQDAGLDSLVAVEMRSWWKGTFGFDISVLEMLGMGSIAALGERAARGLKESIGEASETRDEGGEKHDTEGYLKLKMP</sequence>
<dbReference type="InterPro" id="IPR042104">
    <property type="entry name" value="PKS_dehydratase_sf"/>
</dbReference>
<dbReference type="InterPro" id="IPR049552">
    <property type="entry name" value="PKS_DH_N"/>
</dbReference>
<keyword evidence="4" id="KW-0521">NADP</keyword>
<evidence type="ECO:0000259" key="10">
    <source>
        <dbReference type="PROSITE" id="PS50075"/>
    </source>
</evidence>
<dbReference type="FunFam" id="3.40.50.720:FF:000209">
    <property type="entry name" value="Polyketide synthase Pks12"/>
    <property type="match status" value="1"/>
</dbReference>
<dbReference type="Pfam" id="PF00550">
    <property type="entry name" value="PP-binding"/>
    <property type="match status" value="1"/>
</dbReference>
<dbReference type="InterPro" id="IPR013154">
    <property type="entry name" value="ADH-like_N"/>
</dbReference>
<dbReference type="Proteomes" id="UP000076552">
    <property type="component" value="Unassembled WGS sequence"/>
</dbReference>
<dbReference type="Gene3D" id="3.90.180.10">
    <property type="entry name" value="Medium-chain alcohol dehydrogenases, catalytic domain"/>
    <property type="match status" value="1"/>
</dbReference>
<dbReference type="Pfam" id="PF16197">
    <property type="entry name" value="KAsynt_C_assoc"/>
    <property type="match status" value="1"/>
</dbReference>
<protein>
    <submittedName>
        <fullName evidence="13">Polyketide synthase</fullName>
    </submittedName>
</protein>
<dbReference type="InterPro" id="IPR016036">
    <property type="entry name" value="Malonyl_transacylase_ACP-bd"/>
</dbReference>
<dbReference type="GO" id="GO:0004312">
    <property type="term" value="F:fatty acid synthase activity"/>
    <property type="evidence" value="ECO:0007669"/>
    <property type="project" value="TreeGrafter"/>
</dbReference>
<dbReference type="GO" id="GO:0006633">
    <property type="term" value="P:fatty acid biosynthetic process"/>
    <property type="evidence" value="ECO:0007669"/>
    <property type="project" value="TreeGrafter"/>
</dbReference>
<dbReference type="SUPFAM" id="SSF51735">
    <property type="entry name" value="NAD(P)-binding Rossmann-fold domains"/>
    <property type="match status" value="2"/>
</dbReference>
<dbReference type="PROSITE" id="PS52004">
    <property type="entry name" value="KS3_2"/>
    <property type="match status" value="1"/>
</dbReference>
<keyword evidence="14" id="KW-1185">Reference proteome</keyword>
<dbReference type="SUPFAM" id="SSF47336">
    <property type="entry name" value="ACP-like"/>
    <property type="match status" value="1"/>
</dbReference>
<feature type="region of interest" description="N-terminal hotdog fold" evidence="8">
    <location>
        <begin position="981"/>
        <end position="1111"/>
    </location>
</feature>
<evidence type="ECO:0000256" key="1">
    <source>
        <dbReference type="ARBA" id="ARBA00022450"/>
    </source>
</evidence>
<dbReference type="PROSITE" id="PS50075">
    <property type="entry name" value="CARRIER"/>
    <property type="match status" value="1"/>
</dbReference>
<dbReference type="SMART" id="SM00827">
    <property type="entry name" value="PKS_AT"/>
    <property type="match status" value="1"/>
</dbReference>
<dbReference type="GO" id="GO:0031177">
    <property type="term" value="F:phosphopantetheine binding"/>
    <property type="evidence" value="ECO:0007669"/>
    <property type="project" value="InterPro"/>
</dbReference>
<dbReference type="InterPro" id="IPR057326">
    <property type="entry name" value="KR_dom"/>
</dbReference>
<dbReference type="InterPro" id="IPR001227">
    <property type="entry name" value="Ac_transferase_dom_sf"/>
</dbReference>